<gene>
    <name evidence="3" type="ORF">BASA50_007086</name>
</gene>
<keyword evidence="4" id="KW-1185">Reference proteome</keyword>
<dbReference type="Proteomes" id="UP001648503">
    <property type="component" value="Unassembled WGS sequence"/>
</dbReference>
<dbReference type="EMBL" id="JAFCIX010000344">
    <property type="protein sequence ID" value="KAH6593860.1"/>
    <property type="molecule type" value="Genomic_DNA"/>
</dbReference>
<feature type="region of interest" description="Disordered" evidence="1">
    <location>
        <begin position="349"/>
        <end position="426"/>
    </location>
</feature>
<organism evidence="3 4">
    <name type="scientific">Batrachochytrium salamandrivorans</name>
    <dbReference type="NCBI Taxonomy" id="1357716"/>
    <lineage>
        <taxon>Eukaryota</taxon>
        <taxon>Fungi</taxon>
        <taxon>Fungi incertae sedis</taxon>
        <taxon>Chytridiomycota</taxon>
        <taxon>Chytridiomycota incertae sedis</taxon>
        <taxon>Chytridiomycetes</taxon>
        <taxon>Rhizophydiales</taxon>
        <taxon>Rhizophydiales incertae sedis</taxon>
        <taxon>Batrachochytrium</taxon>
    </lineage>
</organism>
<keyword evidence="2" id="KW-0732">Signal</keyword>
<protein>
    <recommendedName>
        <fullName evidence="5">VWFD domain-containing protein</fullName>
    </recommendedName>
</protein>
<feature type="compositionally biased region" description="Low complexity" evidence="1">
    <location>
        <begin position="349"/>
        <end position="362"/>
    </location>
</feature>
<evidence type="ECO:0000256" key="2">
    <source>
        <dbReference type="SAM" id="SignalP"/>
    </source>
</evidence>
<feature type="chain" id="PRO_5045475079" description="VWFD domain-containing protein" evidence="2">
    <location>
        <begin position="21"/>
        <end position="426"/>
    </location>
</feature>
<evidence type="ECO:0008006" key="5">
    <source>
        <dbReference type="Google" id="ProtNLM"/>
    </source>
</evidence>
<sequence length="426" mass="45817">MLSRLIITFLCAATIGSVSGAFLTFEPDQLIVKDIEASIIFLVGLISKPTEEVTVHFQNPFMSISTCVIVFNPNNWNTPQLLTAIPAPLFVGSSDPPGRLPFKSELLAKKVTASPLPTELPTIDALQVTRANAPRHACSAGGVMSTLLTEYPSPSTSSADVSGPVKDISEYLMEQITSNVNGLRYTRGTKPGEHKVVFPYGSEVNIRVVNIDGAVLLLVFLTIDSGHPSPRGLCNIPRPPSPDNKLVGSDGKLYDPEKKDEVDAFIQSWRVNIKDVLTKPGASELNIPIRPGTVCKFPKNPPPKPTTTTTTVDLSTTMDFSTYVSSFTVDLSKSTLSPTITYVLSSTTITTSPSTTSTTSPYYPDPPTPGGYGTPDPDEYGTPDPDEYGTPDPDEYGTPDPDEYGTPDPDEHVSPSEDVYVRSSSP</sequence>
<evidence type="ECO:0000256" key="1">
    <source>
        <dbReference type="SAM" id="MobiDB-lite"/>
    </source>
</evidence>
<evidence type="ECO:0000313" key="3">
    <source>
        <dbReference type="EMBL" id="KAH6593860.1"/>
    </source>
</evidence>
<evidence type="ECO:0000313" key="4">
    <source>
        <dbReference type="Proteomes" id="UP001648503"/>
    </source>
</evidence>
<comment type="caution">
    <text evidence="3">The sequence shown here is derived from an EMBL/GenBank/DDBJ whole genome shotgun (WGS) entry which is preliminary data.</text>
</comment>
<accession>A0ABQ8F827</accession>
<feature type="signal peptide" evidence="2">
    <location>
        <begin position="1"/>
        <end position="20"/>
    </location>
</feature>
<feature type="compositionally biased region" description="Acidic residues" evidence="1">
    <location>
        <begin position="376"/>
        <end position="405"/>
    </location>
</feature>
<reference evidence="3 4" key="1">
    <citation type="submission" date="2021-02" db="EMBL/GenBank/DDBJ databases">
        <title>Variation within the Batrachochytrium salamandrivorans European outbreak.</title>
        <authorList>
            <person name="Kelly M."/>
            <person name="Pasmans F."/>
            <person name="Shea T.P."/>
            <person name="Munoz J.F."/>
            <person name="Carranza S."/>
            <person name="Cuomo C.A."/>
            <person name="Martel A."/>
        </authorList>
    </citation>
    <scope>NUCLEOTIDE SEQUENCE [LARGE SCALE GENOMIC DNA]</scope>
    <source>
        <strain evidence="3 4">AMFP18/2</strain>
    </source>
</reference>
<name>A0ABQ8F827_9FUNG</name>
<proteinExistence type="predicted"/>